<comment type="caution">
    <text evidence="1">The sequence shown here is derived from an EMBL/GenBank/DDBJ whole genome shotgun (WGS) entry which is preliminary data.</text>
</comment>
<protein>
    <recommendedName>
        <fullName evidence="3">Lipoprotein</fullName>
    </recommendedName>
</protein>
<organism evidence="1 2">
    <name type="scientific">Flavobacterium gyeonganense</name>
    <dbReference type="NCBI Taxonomy" id="1310418"/>
    <lineage>
        <taxon>Bacteria</taxon>
        <taxon>Pseudomonadati</taxon>
        <taxon>Bacteroidota</taxon>
        <taxon>Flavobacteriia</taxon>
        <taxon>Flavobacteriales</taxon>
        <taxon>Flavobacteriaceae</taxon>
        <taxon>Flavobacterium</taxon>
    </lineage>
</organism>
<accession>A0ABV5HFH0</accession>
<dbReference type="RefSeq" id="WP_278010500.1">
    <property type="nucleotide sequence ID" value="NZ_CP121112.1"/>
</dbReference>
<sequence length="300" mass="34416">MQTNKKIITSILLLSIFIIGCKKNEPKIEIASIKDTTKIVQKKEVVSAPLNERNRYTNESFVISCGSGCAMNYAPEDVTKQDKTIKVKFNVKMYINEALSDTYYETYIFYYDNDNKLDNIKFEGKSEDILKTLMPDAQDSFKNFGAIINNDLIPSNDLKISCFQMSKVKLPYNEVINIKTVKYNLLNCNSIKGIEKYNCGENKLRYLSLPNKGDVTIILVPQDCGDFNYRYYLISVKNNIVMGELYVEGEWYEPENFNEKEVTSFSIDEGYNIIVKTISSKSTLKNSYILENDGKIVKKS</sequence>
<gene>
    <name evidence="1" type="ORF">ACFFVK_18825</name>
</gene>
<evidence type="ECO:0008006" key="3">
    <source>
        <dbReference type="Google" id="ProtNLM"/>
    </source>
</evidence>
<keyword evidence="2" id="KW-1185">Reference proteome</keyword>
<name>A0ABV5HFH0_9FLAO</name>
<dbReference type="EMBL" id="JBHMFE010000046">
    <property type="protein sequence ID" value="MFB9110644.1"/>
    <property type="molecule type" value="Genomic_DNA"/>
</dbReference>
<reference evidence="1 2" key="1">
    <citation type="submission" date="2024-09" db="EMBL/GenBank/DDBJ databases">
        <authorList>
            <person name="Sun Q."/>
            <person name="Mori K."/>
        </authorList>
    </citation>
    <scope>NUCLEOTIDE SEQUENCE [LARGE SCALE GENOMIC DNA]</scope>
    <source>
        <strain evidence="1 2">CECT 8365</strain>
    </source>
</reference>
<evidence type="ECO:0000313" key="1">
    <source>
        <dbReference type="EMBL" id="MFB9110644.1"/>
    </source>
</evidence>
<dbReference type="PROSITE" id="PS51257">
    <property type="entry name" value="PROKAR_LIPOPROTEIN"/>
    <property type="match status" value="1"/>
</dbReference>
<proteinExistence type="predicted"/>
<dbReference type="Proteomes" id="UP001589562">
    <property type="component" value="Unassembled WGS sequence"/>
</dbReference>
<evidence type="ECO:0000313" key="2">
    <source>
        <dbReference type="Proteomes" id="UP001589562"/>
    </source>
</evidence>